<dbReference type="OrthoDB" id="1883964at2759"/>
<keyword evidence="8" id="KW-0175">Coiled coil</keyword>
<keyword evidence="5" id="KW-0496">Mitochondrion</keyword>
<accession>A0A5M9M5V1</accession>
<evidence type="ECO:0000256" key="8">
    <source>
        <dbReference type="SAM" id="Coils"/>
    </source>
</evidence>
<feature type="compositionally biased region" description="Low complexity" evidence="9">
    <location>
        <begin position="563"/>
        <end position="575"/>
    </location>
</feature>
<dbReference type="RefSeq" id="XP_033421463.1">
    <property type="nucleotide sequence ID" value="XM_033575608.1"/>
</dbReference>
<keyword evidence="3" id="KW-0809">Transit peptide</keyword>
<dbReference type="Pfam" id="PF10236">
    <property type="entry name" value="DAP3"/>
    <property type="match status" value="1"/>
</dbReference>
<feature type="compositionally biased region" description="Polar residues" evidence="9">
    <location>
        <begin position="576"/>
        <end position="587"/>
    </location>
</feature>
<feature type="compositionally biased region" description="Basic and acidic residues" evidence="9">
    <location>
        <begin position="1660"/>
        <end position="1671"/>
    </location>
</feature>
<sequence>MVSSFCWGCLTRLRPTGQALLPPPIAAPRAASFHTSTVRYSNVLKKKNTIAGPPKYREAKSARMKKKKPTDRPRPPPVGERKAQRKRLVLSNPNALEVEDIQELSAETMVDSRLRGSVLALPLPMLTQLRAAEAFKPKQGWSIFRRPGTVVRRETLELARLFDKISGEGEDKGKSVKKIITGVRGSGKTVHLLQAMAMAFTKKWIVLTVPEPQDLVTASTGYAPLSDETPHLYVQNAATAALLSRTVSANEEVLKSLHVSQEHPALKSATKPGMTLEQLARLGIQDPAIGWNVFQALWSELTATSAAPGFEKNFKPRPPMLVTADGLAHWMKNSEYRNAEFEPIHAHDLVFVRHFLSLMKPGSEKPTFPNGGLLLYATSASNNPTVYSFEVALEQVEARHAGVKPSAPEFPQADPYSRADQRVLDAFNSPKPTVPKEGMLELQTLGGLTRGEARGYLEYFARSGLLQANINDEWVGEKWSLAGGGVIGELEKLGRRMRSTAASFLQTLFFLGSLIFTASICTDCPPFSTPSGQQSPGPPQPEWRLPSTAQQQPPPPPRPPLNPSVYNPNSPPVSSIETNSSPATAVDTSSWGVRYNRQHHIQTPPPLPVSVNPDLLVLPERLLIHSLQYGALQMLTNLYPLLHSFPQPSSINKHCQQMHHIHAHTSGGLIARTTTAATTSSSRLSECGIAAEQDSSSQQHNVYSPAERPLPQVPPSEHVPVSTGNMETYGSVPMTAPPIPPKASASIAPTSSSLGTFTPSDWEHLSPPPGDVYDERVFESKQDTTASSTTASEYQPSYAATVPHIYAQSAISTPFSNVSPTIQSVHAQDTTAMQDQFKVSPISPGTNQGISEPPPPAGVKTNESIFCSASATETSEIIDGVIEAWNRPVSAEPTPSNIQSDTHFNPGNVPSSPLPKLSPLEIPRSKKDVAIPRKEVPTQSSGTSHEKDMKSQPSSPQVKLLDPYEDLDPWSKSSLERYVAMLRKEAVADTDAERFNIFTAFVAKETKLREILYNIGHEEKDADQQPTTGPQLSGQVSGQGPPSVESGLIPIESQEDCDVLDDIAEDFVDGRYSPGGRPILPRLHTPSLAGIKRSVSNPAGPKYGPERLVQGHFSRSTSVPPSTNDSIHKHCLSPLTTHPPQPIYTPFRYTEGPQRGSDHLVFDLPAYQAYSALRQASAESGRVMSNAPPVSSQEKDSPTASSTLPNQHDETFIGLIREKSVAYRTKTTRKTSSPPPLPISLRQGRPAHAVDELRSMVSSPLAKRSESSWHKTTREELEKHPDDFGYIEETVKSWEMANKPRKEGLDKERIRRQEESEKHIDALFNGKEIGYADINVLEEEFRQAEARVQLDEERRELDDFVANVFDPLEKRLDDELCALRTHYDSALGQLDHENSQIKDSVTDKYNLSHTMKVVNEVYQKLELRYQKRFEIALDLERRRKKAERRPLVFMGDSPALKRLDGDFDQMERRNILEAAKDRDDRANRLMDSFDDAIMHGLGENQSLLDEVSTKLSRIDAIAIRSSGLVDSEIEQMLKSVYKLVESLREDSESILHSFGIADSTLNDADYHVSVAEARYSNADADIFCQLDNEKAKEDAKIQSDLRSKLESVRAGPANITATINELLKSLDKASVVEQPASPETAPPSHPAESLLPGPPPSTIEPRKSKDVAHQERLRKALEDAKKRNAARHNNNP</sequence>
<evidence type="ECO:0000313" key="10">
    <source>
        <dbReference type="EMBL" id="KAA8642101.1"/>
    </source>
</evidence>
<dbReference type="GeneID" id="54333743"/>
<comment type="similarity">
    <text evidence="2">Belongs to the mitochondrion-specific ribosomal protein mS29 family.</text>
</comment>
<feature type="compositionally biased region" description="Basic and acidic residues" evidence="9">
    <location>
        <begin position="1263"/>
        <end position="1276"/>
    </location>
</feature>
<reference evidence="10 11" key="1">
    <citation type="submission" date="2019-08" db="EMBL/GenBank/DDBJ databases">
        <title>The genome sequence of a newly discovered highly antifungal drug resistant Aspergillus species, Aspergillus tanneri NIH 1004.</title>
        <authorList>
            <person name="Mounaud S."/>
            <person name="Singh I."/>
            <person name="Joardar V."/>
            <person name="Pakala S."/>
            <person name="Pakala S."/>
            <person name="Venepally P."/>
            <person name="Chung J.K."/>
            <person name="Losada L."/>
            <person name="Nierman W.C."/>
        </authorList>
    </citation>
    <scope>NUCLEOTIDE SEQUENCE [LARGE SCALE GENOMIC DNA]</scope>
    <source>
        <strain evidence="10 11">NIH1004</strain>
    </source>
</reference>
<evidence type="ECO:0000256" key="2">
    <source>
        <dbReference type="ARBA" id="ARBA00009863"/>
    </source>
</evidence>
<feature type="compositionally biased region" description="Low complexity" evidence="9">
    <location>
        <begin position="910"/>
        <end position="920"/>
    </location>
</feature>
<feature type="region of interest" description="Disordered" evidence="9">
    <location>
        <begin position="1019"/>
        <end position="1043"/>
    </location>
</feature>
<comment type="subcellular location">
    <subcellularLocation>
        <location evidence="1">Mitochondrion</location>
    </subcellularLocation>
</comment>
<dbReference type="PANTHER" id="PTHR12810:SF0">
    <property type="entry name" value="SMALL RIBOSOMAL SUBUNIT PROTEIN MS29"/>
    <property type="match status" value="1"/>
</dbReference>
<feature type="region of interest" description="Disordered" evidence="9">
    <location>
        <begin position="691"/>
        <end position="717"/>
    </location>
</feature>
<evidence type="ECO:0000256" key="5">
    <source>
        <dbReference type="ARBA" id="ARBA00023128"/>
    </source>
</evidence>
<feature type="compositionally biased region" description="Polar residues" evidence="9">
    <location>
        <begin position="1188"/>
        <end position="1206"/>
    </location>
</feature>
<feature type="compositionally biased region" description="Polar residues" evidence="9">
    <location>
        <begin position="693"/>
        <end position="702"/>
    </location>
</feature>
<evidence type="ECO:0000256" key="4">
    <source>
        <dbReference type="ARBA" id="ARBA00022980"/>
    </source>
</evidence>
<dbReference type="GO" id="GO:0003735">
    <property type="term" value="F:structural constituent of ribosome"/>
    <property type="evidence" value="ECO:0007669"/>
    <property type="project" value="TreeGrafter"/>
</dbReference>
<feature type="compositionally biased region" description="Basic and acidic residues" evidence="9">
    <location>
        <begin position="70"/>
        <end position="82"/>
    </location>
</feature>
<evidence type="ECO:0000313" key="11">
    <source>
        <dbReference type="Proteomes" id="UP000324241"/>
    </source>
</evidence>
<feature type="region of interest" description="Disordered" evidence="9">
    <location>
        <begin position="889"/>
        <end position="963"/>
    </location>
</feature>
<proteinExistence type="inferred from homology"/>
<keyword evidence="6" id="KW-0687">Ribonucleoprotein</keyword>
<dbReference type="GO" id="GO:0005763">
    <property type="term" value="C:mitochondrial small ribosomal subunit"/>
    <property type="evidence" value="ECO:0007669"/>
    <property type="project" value="TreeGrafter"/>
</dbReference>
<feature type="coiled-coil region" evidence="8">
    <location>
        <begin position="1334"/>
        <end position="1363"/>
    </location>
</feature>
<feature type="compositionally biased region" description="Basic and acidic residues" evidence="9">
    <location>
        <begin position="923"/>
        <end position="936"/>
    </location>
</feature>
<protein>
    <recommendedName>
        <fullName evidence="7">Small ribosomal subunit protein mS29</fullName>
    </recommendedName>
</protein>
<keyword evidence="4" id="KW-0689">Ribosomal protein</keyword>
<feature type="region of interest" description="Disordered" evidence="9">
    <location>
        <begin position="1631"/>
        <end position="1671"/>
    </location>
</feature>
<organism evidence="10 11">
    <name type="scientific">Aspergillus tanneri</name>
    <dbReference type="NCBI Taxonomy" id="1220188"/>
    <lineage>
        <taxon>Eukaryota</taxon>
        <taxon>Fungi</taxon>
        <taxon>Dikarya</taxon>
        <taxon>Ascomycota</taxon>
        <taxon>Pezizomycotina</taxon>
        <taxon>Eurotiomycetes</taxon>
        <taxon>Eurotiomycetidae</taxon>
        <taxon>Eurotiales</taxon>
        <taxon>Aspergillaceae</taxon>
        <taxon>Aspergillus</taxon>
        <taxon>Aspergillus subgen. Circumdati</taxon>
    </lineage>
</organism>
<dbReference type="PANTHER" id="PTHR12810">
    <property type="entry name" value="MITOCHONDRIAL 28S RIBOSOMAL PROTEIN S29"/>
    <property type="match status" value="1"/>
</dbReference>
<gene>
    <name evidence="10" type="ORF">ATNIH1004_011042</name>
</gene>
<feature type="compositionally biased region" description="Polar residues" evidence="9">
    <location>
        <begin position="1024"/>
        <end position="1040"/>
    </location>
</feature>
<evidence type="ECO:0000256" key="6">
    <source>
        <dbReference type="ARBA" id="ARBA00023274"/>
    </source>
</evidence>
<evidence type="ECO:0000256" key="3">
    <source>
        <dbReference type="ARBA" id="ARBA00022946"/>
    </source>
</evidence>
<comment type="caution">
    <text evidence="10">The sequence shown here is derived from an EMBL/GenBank/DDBJ whole genome shotgun (WGS) entry which is preliminary data.</text>
</comment>
<dbReference type="VEuPathDB" id="FungiDB:EYZ11_001216"/>
<evidence type="ECO:0000256" key="1">
    <source>
        <dbReference type="ARBA" id="ARBA00004173"/>
    </source>
</evidence>
<feature type="compositionally biased region" description="Polar residues" evidence="9">
    <location>
        <begin position="893"/>
        <end position="909"/>
    </location>
</feature>
<dbReference type="InterPro" id="IPR019368">
    <property type="entry name" value="Ribosomal_mS29"/>
</dbReference>
<feature type="region of interest" description="Disordered" evidence="9">
    <location>
        <begin position="1256"/>
        <end position="1276"/>
    </location>
</feature>
<name>A0A5M9M5V1_9EURO</name>
<dbReference type="EMBL" id="QUQM01000008">
    <property type="protein sequence ID" value="KAA8642101.1"/>
    <property type="molecule type" value="Genomic_DNA"/>
</dbReference>
<dbReference type="VEuPathDB" id="FungiDB:EYZ11_001207"/>
<feature type="region of interest" description="Disordered" evidence="9">
    <location>
        <begin position="49"/>
        <end position="85"/>
    </location>
</feature>
<evidence type="ECO:0000256" key="9">
    <source>
        <dbReference type="SAM" id="MobiDB-lite"/>
    </source>
</evidence>
<feature type="region of interest" description="Disordered" evidence="9">
    <location>
        <begin position="527"/>
        <end position="587"/>
    </location>
</feature>
<feature type="region of interest" description="Disordered" evidence="9">
    <location>
        <begin position="1180"/>
        <end position="1210"/>
    </location>
</feature>
<feature type="compositionally biased region" description="Pro residues" evidence="9">
    <location>
        <begin position="552"/>
        <end position="562"/>
    </location>
</feature>
<evidence type="ECO:0000256" key="7">
    <source>
        <dbReference type="ARBA" id="ARBA00035140"/>
    </source>
</evidence>
<dbReference type="Proteomes" id="UP000324241">
    <property type="component" value="Unassembled WGS sequence"/>
</dbReference>